<keyword evidence="1" id="KW-0472">Membrane</keyword>
<comment type="caution">
    <text evidence="2">The sequence shown here is derived from an EMBL/GenBank/DDBJ whole genome shotgun (WGS) entry which is preliminary data.</text>
</comment>
<evidence type="ECO:0000256" key="1">
    <source>
        <dbReference type="SAM" id="Phobius"/>
    </source>
</evidence>
<keyword evidence="1" id="KW-0812">Transmembrane</keyword>
<proteinExistence type="predicted"/>
<reference evidence="2" key="2">
    <citation type="submission" date="2021-04" db="EMBL/GenBank/DDBJ databases">
        <authorList>
            <person name="Gilroy R."/>
        </authorList>
    </citation>
    <scope>NUCLEOTIDE SEQUENCE</scope>
    <source>
        <strain evidence="2">CHK187-11901</strain>
    </source>
</reference>
<feature type="transmembrane region" description="Helical" evidence="1">
    <location>
        <begin position="12"/>
        <end position="31"/>
    </location>
</feature>
<reference evidence="2" key="1">
    <citation type="journal article" date="2021" name="PeerJ">
        <title>Extensive microbial diversity within the chicken gut microbiome revealed by metagenomics and culture.</title>
        <authorList>
            <person name="Gilroy R."/>
            <person name="Ravi A."/>
            <person name="Getino M."/>
            <person name="Pursley I."/>
            <person name="Horton D.L."/>
            <person name="Alikhan N.F."/>
            <person name="Baker D."/>
            <person name="Gharbi K."/>
            <person name="Hall N."/>
            <person name="Watson M."/>
            <person name="Adriaenssens E.M."/>
            <person name="Foster-Nyarko E."/>
            <person name="Jarju S."/>
            <person name="Secka A."/>
            <person name="Antonio M."/>
            <person name="Oren A."/>
            <person name="Chaudhuri R.R."/>
            <person name="La Ragione R."/>
            <person name="Hildebrand F."/>
            <person name="Pallen M.J."/>
        </authorList>
    </citation>
    <scope>NUCLEOTIDE SEQUENCE</scope>
    <source>
        <strain evidence="2">CHK187-11901</strain>
    </source>
</reference>
<dbReference type="EMBL" id="DWWM01000060">
    <property type="protein sequence ID" value="HJC37431.1"/>
    <property type="molecule type" value="Genomic_DNA"/>
</dbReference>
<dbReference type="Proteomes" id="UP000823896">
    <property type="component" value="Unassembled WGS sequence"/>
</dbReference>
<name>A0A9D2NRU1_9FIRM</name>
<evidence type="ECO:0000313" key="3">
    <source>
        <dbReference type="Proteomes" id="UP000823896"/>
    </source>
</evidence>
<organism evidence="2 3">
    <name type="scientific">Candidatus Merdibacter merdavium</name>
    <dbReference type="NCBI Taxonomy" id="2838692"/>
    <lineage>
        <taxon>Bacteria</taxon>
        <taxon>Bacillati</taxon>
        <taxon>Bacillota</taxon>
        <taxon>Erysipelotrichia</taxon>
        <taxon>Erysipelotrichales</taxon>
        <taxon>Erysipelotrichaceae</taxon>
        <taxon>Merdibacter</taxon>
    </lineage>
</organism>
<protein>
    <submittedName>
        <fullName evidence="2">Uncharacterized protein</fullName>
    </submittedName>
</protein>
<gene>
    <name evidence="2" type="ORF">H9702_09940</name>
</gene>
<keyword evidence="1" id="KW-1133">Transmembrane helix</keyword>
<evidence type="ECO:0000313" key="2">
    <source>
        <dbReference type="EMBL" id="HJC37431.1"/>
    </source>
</evidence>
<dbReference type="AlphaFoldDB" id="A0A9D2NRU1"/>
<sequence length="206" mass="23869">MLRLIKSELRKLFLSPLSLIVIVLLIGYYGYSAYDVCVNRIAPYELHPLPSLGLSFETAEGEPLDSKPAVNRYVHSVLSRYQGTADMTLWQQYMEDYNKCYRRLTKDIDEPKMKELYGEDWKELLSRNENGTLNEQDIARIQTLYNAESDPANDSALQELNTIPSENTTKQKIVFICMSFMKKKIRSLPSIISISRIFIHFTVQEK</sequence>
<accession>A0A9D2NRU1</accession>